<feature type="region of interest" description="Disordered" evidence="1">
    <location>
        <begin position="191"/>
        <end position="244"/>
    </location>
</feature>
<protein>
    <submittedName>
        <fullName evidence="2">Uncharacterized protein</fullName>
    </submittedName>
</protein>
<organism evidence="2 3">
    <name type="scientific">Effrenium voratum</name>
    <dbReference type="NCBI Taxonomy" id="2562239"/>
    <lineage>
        <taxon>Eukaryota</taxon>
        <taxon>Sar</taxon>
        <taxon>Alveolata</taxon>
        <taxon>Dinophyceae</taxon>
        <taxon>Suessiales</taxon>
        <taxon>Symbiodiniaceae</taxon>
        <taxon>Effrenium</taxon>
    </lineage>
</organism>
<feature type="region of interest" description="Disordered" evidence="1">
    <location>
        <begin position="469"/>
        <end position="503"/>
    </location>
</feature>
<feature type="region of interest" description="Disordered" evidence="1">
    <location>
        <begin position="375"/>
        <end position="410"/>
    </location>
</feature>
<feature type="region of interest" description="Disordered" evidence="1">
    <location>
        <begin position="558"/>
        <end position="584"/>
    </location>
</feature>
<name>A0AA36JS74_9DINO</name>
<keyword evidence="3" id="KW-1185">Reference proteome</keyword>
<evidence type="ECO:0000256" key="1">
    <source>
        <dbReference type="SAM" id="MobiDB-lite"/>
    </source>
</evidence>
<reference evidence="2" key="1">
    <citation type="submission" date="2023-08" db="EMBL/GenBank/DDBJ databases">
        <authorList>
            <person name="Chen Y."/>
            <person name="Shah S."/>
            <person name="Dougan E. K."/>
            <person name="Thang M."/>
            <person name="Chan C."/>
        </authorList>
    </citation>
    <scope>NUCLEOTIDE SEQUENCE</scope>
</reference>
<dbReference type="Proteomes" id="UP001178507">
    <property type="component" value="Unassembled WGS sequence"/>
</dbReference>
<feature type="region of interest" description="Disordered" evidence="1">
    <location>
        <begin position="102"/>
        <end position="152"/>
    </location>
</feature>
<sequence>MAQACLRAEWEATQGEVCGLASHGERNRAETAATQASRVSNRKVDRKSLCLDSQRTTSWISKEVQPLAMISADATAHAAPNGIMTRKRQRALRAASDLAPGSCTDLETETEGSNNPVASQAADGCQDSQVQSLIPKHRPRGPPRGASMTAAAATDPVQPTLVVDAAAHAELPPSGGNVRAADARKRQRVLRAASDLAPGSRTDLETETEGSDNPGASQTADRQIDSQVQSLSHPNVTRATSMTTAAGPAQLADGRLDSLSAAVLSGQAEGTSTLVVDAAAPAAPSGNAGNMHATDARKRQRVLRAASDLAPGSDTEVETETEGSNNPVASQAADCCQDSQVQSLSAPHMARASSVTAAAATDPVQPTLVVDAAAHAAVPPPGNVRATDSRKRQRALRAASDLAPGSCTDVEMGVEGSNSLVASQAADCRQDSQRQSLSAPNMARAASMTAAAATDPVQPTLVADAAAHAAVPPPGNVRPTDSRKRQRALRAASDLAPGSCTDVEMGVEGSNSLVASQAADCRQDSQQQSLSTPNMARVASTAAAGTDPVQPTLVVLRKEESNSPVASQAARGRQNSQEKRLGGAASMTAAAATDAVQPTLVVKAVLRTEESNNSVASQAAGGRQDSQAKSLSGAASMTAAAATLQPTLVVDATAHAAVSQAAFGRQGSQVQSLIAPHMARVASMTEAAATDPVQLADSRLDLQANAVSSGQAEGTPTLVDAAAHASITAARSEVPAANASASAMANIPPILSLAEQLVLSQCVSEPGEGPTLPGDPDMASGGSPARSPMPKAKARRLVGKQPPESRAGCLRSGSAILRERIGHILQPRERGFLVRVHGDGWGSAGGAGGAGFLATVTEADALTFTVIRRPGGDTRAWEETHVLRRYCTVVARSASQECNALKGWGS</sequence>
<evidence type="ECO:0000313" key="2">
    <source>
        <dbReference type="EMBL" id="CAJ1411453.1"/>
    </source>
</evidence>
<feature type="compositionally biased region" description="Polar residues" evidence="1">
    <location>
        <begin position="524"/>
        <end position="534"/>
    </location>
</feature>
<feature type="region of interest" description="Disordered" evidence="1">
    <location>
        <begin position="307"/>
        <end position="334"/>
    </location>
</feature>
<comment type="caution">
    <text evidence="2">The sequence shown here is derived from an EMBL/GenBank/DDBJ whole genome shotgun (WGS) entry which is preliminary data.</text>
</comment>
<feature type="region of interest" description="Disordered" evidence="1">
    <location>
        <begin position="764"/>
        <end position="790"/>
    </location>
</feature>
<proteinExistence type="predicted"/>
<accession>A0AA36JS74</accession>
<dbReference type="EMBL" id="CAUJNA010003875">
    <property type="protein sequence ID" value="CAJ1411453.1"/>
    <property type="molecule type" value="Genomic_DNA"/>
</dbReference>
<feature type="compositionally biased region" description="Polar residues" evidence="1">
    <location>
        <begin position="214"/>
        <end position="244"/>
    </location>
</feature>
<dbReference type="AlphaFoldDB" id="A0AA36JS74"/>
<evidence type="ECO:0000313" key="3">
    <source>
        <dbReference type="Proteomes" id="UP001178507"/>
    </source>
</evidence>
<gene>
    <name evidence="2" type="ORF">EVOR1521_LOCUS32018</name>
</gene>
<feature type="region of interest" description="Disordered" evidence="1">
    <location>
        <begin position="524"/>
        <end position="544"/>
    </location>
</feature>